<name>A0AAQ4DWZ2_AMBAM</name>
<feature type="compositionally biased region" description="Polar residues" evidence="1">
    <location>
        <begin position="1"/>
        <end position="11"/>
    </location>
</feature>
<comment type="caution">
    <text evidence="2">The sequence shown here is derived from an EMBL/GenBank/DDBJ whole genome shotgun (WGS) entry which is preliminary data.</text>
</comment>
<dbReference type="Proteomes" id="UP001321473">
    <property type="component" value="Unassembled WGS sequence"/>
</dbReference>
<feature type="region of interest" description="Disordered" evidence="1">
    <location>
        <begin position="1"/>
        <end position="26"/>
    </location>
</feature>
<keyword evidence="3" id="KW-1185">Reference proteome</keyword>
<dbReference type="AlphaFoldDB" id="A0AAQ4DWZ2"/>
<protein>
    <submittedName>
        <fullName evidence="2">Uncharacterized protein</fullName>
    </submittedName>
</protein>
<gene>
    <name evidence="2" type="ORF">V5799_006236</name>
</gene>
<evidence type="ECO:0000256" key="1">
    <source>
        <dbReference type="SAM" id="MobiDB-lite"/>
    </source>
</evidence>
<organism evidence="2 3">
    <name type="scientific">Amblyomma americanum</name>
    <name type="common">Lone star tick</name>
    <dbReference type="NCBI Taxonomy" id="6943"/>
    <lineage>
        <taxon>Eukaryota</taxon>
        <taxon>Metazoa</taxon>
        <taxon>Ecdysozoa</taxon>
        <taxon>Arthropoda</taxon>
        <taxon>Chelicerata</taxon>
        <taxon>Arachnida</taxon>
        <taxon>Acari</taxon>
        <taxon>Parasitiformes</taxon>
        <taxon>Ixodida</taxon>
        <taxon>Ixodoidea</taxon>
        <taxon>Ixodidae</taxon>
        <taxon>Amblyomminae</taxon>
        <taxon>Amblyomma</taxon>
    </lineage>
</organism>
<evidence type="ECO:0000313" key="2">
    <source>
        <dbReference type="EMBL" id="KAK8766982.1"/>
    </source>
</evidence>
<sequence length="90" mass="9706">MLDSSEASRLGTNARGADDGASEKGPLGRTRVAAVVVLKVLLEAHRNHKRRPTVSQQPTFQHWMCPEVDLAANKLVATSLIRHTAPAILA</sequence>
<accession>A0AAQ4DWZ2</accession>
<evidence type="ECO:0000313" key="3">
    <source>
        <dbReference type="Proteomes" id="UP001321473"/>
    </source>
</evidence>
<reference evidence="2 3" key="1">
    <citation type="journal article" date="2023" name="Arcadia Sci">
        <title>De novo assembly of a long-read Amblyomma americanum tick genome.</title>
        <authorList>
            <person name="Chou S."/>
            <person name="Poskanzer K.E."/>
            <person name="Rollins M."/>
            <person name="Thuy-Boun P.S."/>
        </authorList>
    </citation>
    <scope>NUCLEOTIDE SEQUENCE [LARGE SCALE GENOMIC DNA]</scope>
    <source>
        <strain evidence="2">F_SG_1</strain>
        <tissue evidence="2">Salivary glands</tissue>
    </source>
</reference>
<proteinExistence type="predicted"/>
<dbReference type="EMBL" id="JARKHS020025841">
    <property type="protein sequence ID" value="KAK8766982.1"/>
    <property type="molecule type" value="Genomic_DNA"/>
</dbReference>